<evidence type="ECO:0008006" key="5">
    <source>
        <dbReference type="Google" id="ProtNLM"/>
    </source>
</evidence>
<evidence type="ECO:0000313" key="4">
    <source>
        <dbReference type="Proteomes" id="UP000241247"/>
    </source>
</evidence>
<dbReference type="RefSeq" id="WP_108001869.1">
    <property type="nucleotide sequence ID" value="NZ_JBHEEX010000001.1"/>
</dbReference>
<evidence type="ECO:0000256" key="1">
    <source>
        <dbReference type="SAM" id="MobiDB-lite"/>
    </source>
</evidence>
<dbReference type="AlphaFoldDB" id="A0A2T5BF59"/>
<feature type="region of interest" description="Disordered" evidence="1">
    <location>
        <begin position="235"/>
        <end position="276"/>
    </location>
</feature>
<dbReference type="EMBL" id="PZZZ01000002">
    <property type="protein sequence ID" value="PTM97610.1"/>
    <property type="molecule type" value="Genomic_DNA"/>
</dbReference>
<dbReference type="SUPFAM" id="SSF50199">
    <property type="entry name" value="Staphylococcal nuclease"/>
    <property type="match status" value="1"/>
</dbReference>
<dbReference type="InterPro" id="IPR035437">
    <property type="entry name" value="SNase_OB-fold_sf"/>
</dbReference>
<accession>A0A2T5BF59</accession>
<evidence type="ECO:0000313" key="3">
    <source>
        <dbReference type="EMBL" id="PTM97610.1"/>
    </source>
</evidence>
<feature type="region of interest" description="Disordered" evidence="1">
    <location>
        <begin position="71"/>
        <end position="93"/>
    </location>
</feature>
<protein>
    <recommendedName>
        <fullName evidence="5">Endonuclease YncB(Thermonuclease family)</fullName>
    </recommendedName>
</protein>
<dbReference type="OrthoDB" id="9810674at2"/>
<evidence type="ECO:0000256" key="2">
    <source>
        <dbReference type="SAM" id="Phobius"/>
    </source>
</evidence>
<feature type="compositionally biased region" description="Polar residues" evidence="1">
    <location>
        <begin position="266"/>
        <end position="276"/>
    </location>
</feature>
<keyword evidence="2" id="KW-0472">Membrane</keyword>
<keyword evidence="4" id="KW-1185">Reference proteome</keyword>
<organism evidence="3 4">
    <name type="scientific">Mycoplana dimorpha</name>
    <dbReference type="NCBI Taxonomy" id="28320"/>
    <lineage>
        <taxon>Bacteria</taxon>
        <taxon>Pseudomonadati</taxon>
        <taxon>Pseudomonadota</taxon>
        <taxon>Alphaproteobacteria</taxon>
        <taxon>Hyphomicrobiales</taxon>
        <taxon>Rhizobiaceae</taxon>
        <taxon>Mycoplana</taxon>
    </lineage>
</organism>
<gene>
    <name evidence="3" type="ORF">C7449_102487</name>
</gene>
<sequence length="276" mass="27957">MRIAATSPAPVSPVRAVVGGLACVGLTAVIIGLGAVRIGNRETAGGSDFALEVPDASLVANDGDKEDIPMLLPPDASGTADGTSPAPEAEADAAAEKALIAPPAPDKSVAPVPSFNAHTSAPAPAPITLTRPIVLAAGRFNIGGKELQLDGILPVDVSRQCTDSSGEGWPCGRMARTAFANLVRGRTIDCDVPAAQWSGTAIAHCTLAGKDLSQWLAENGWAEVAPGAPLQTHAAAARAAGRGLYSPDPRRRKAAASGNTGTSGGETRQQPEDQNQ</sequence>
<comment type="caution">
    <text evidence="3">The sequence shown here is derived from an EMBL/GenBank/DDBJ whole genome shotgun (WGS) entry which is preliminary data.</text>
</comment>
<proteinExistence type="predicted"/>
<dbReference type="Gene3D" id="2.40.50.90">
    <property type="match status" value="1"/>
</dbReference>
<name>A0A2T5BF59_MYCDI</name>
<dbReference type="Proteomes" id="UP000241247">
    <property type="component" value="Unassembled WGS sequence"/>
</dbReference>
<keyword evidence="2" id="KW-1133">Transmembrane helix</keyword>
<reference evidence="3 4" key="1">
    <citation type="submission" date="2018-04" db="EMBL/GenBank/DDBJ databases">
        <title>Genomic Encyclopedia of Type Strains, Phase IV (KMG-IV): sequencing the most valuable type-strain genomes for metagenomic binning, comparative biology and taxonomic classification.</title>
        <authorList>
            <person name="Goeker M."/>
        </authorList>
    </citation>
    <scope>NUCLEOTIDE SEQUENCE [LARGE SCALE GENOMIC DNA]</scope>
    <source>
        <strain evidence="3 4">DSM 7138</strain>
    </source>
</reference>
<keyword evidence="2" id="KW-0812">Transmembrane</keyword>
<feature type="transmembrane region" description="Helical" evidence="2">
    <location>
        <begin position="16"/>
        <end position="36"/>
    </location>
</feature>